<dbReference type="PROSITE" id="PS51257">
    <property type="entry name" value="PROKAR_LIPOPROTEIN"/>
    <property type="match status" value="1"/>
</dbReference>
<accession>A0ABT8FAF4</accession>
<keyword evidence="4" id="KW-1185">Reference proteome</keyword>
<name>A0ABT8FAF4_9ACTN</name>
<feature type="region of interest" description="Disordered" evidence="1">
    <location>
        <begin position="123"/>
        <end position="169"/>
    </location>
</feature>
<dbReference type="RefSeq" id="WP_300950362.1">
    <property type="nucleotide sequence ID" value="NZ_JAUHJQ010000001.1"/>
</dbReference>
<reference evidence="3" key="1">
    <citation type="submission" date="2023-06" db="EMBL/GenBank/DDBJ databases">
        <title>Draft genome sequence of Nocardioides sp. SOB77.</title>
        <authorList>
            <person name="Zhang G."/>
        </authorList>
    </citation>
    <scope>NUCLEOTIDE SEQUENCE</scope>
    <source>
        <strain evidence="3">SOB77</strain>
    </source>
</reference>
<feature type="region of interest" description="Disordered" evidence="1">
    <location>
        <begin position="29"/>
        <end position="50"/>
    </location>
</feature>
<evidence type="ECO:0008006" key="5">
    <source>
        <dbReference type="Google" id="ProtNLM"/>
    </source>
</evidence>
<comment type="caution">
    <text evidence="3">The sequence shown here is derived from an EMBL/GenBank/DDBJ whole genome shotgun (WGS) entry which is preliminary data.</text>
</comment>
<protein>
    <recommendedName>
        <fullName evidence="5">Secreted protein</fullName>
    </recommendedName>
</protein>
<keyword evidence="2" id="KW-0732">Signal</keyword>
<gene>
    <name evidence="3" type="ORF">QWY28_00610</name>
</gene>
<feature type="signal peptide" evidence="2">
    <location>
        <begin position="1"/>
        <end position="22"/>
    </location>
</feature>
<evidence type="ECO:0000256" key="2">
    <source>
        <dbReference type="SAM" id="SignalP"/>
    </source>
</evidence>
<feature type="compositionally biased region" description="Low complexity" evidence="1">
    <location>
        <begin position="29"/>
        <end position="47"/>
    </location>
</feature>
<dbReference type="Proteomes" id="UP001168620">
    <property type="component" value="Unassembled WGS sequence"/>
</dbReference>
<sequence>MRSVVRRSLPVLLPALLVPVLAGCGDDPGAAAGETAPGPTGSPTATPVLDGELTTRHPVTVLDDGDGAELCLGGQLDSYPPQCGGPALVGWDWAEHAGAFEERSGVRWGTFVVTGTFDGESFTPSSVVPGSAWEEPAGPDEEPRDFTAPCGEPPGGWAAAGSPGAAGGGSPGLFRAAEELPRYNEAWVDSASSPVVVTVRLAEDDPAALAEAEATLRAVWDGPLCVVGGARHTHRELVAVQQAVLDLPGVLGGGVSDDRVSVDVVADDGSLQAWLDREHGEGTVRVGSALVPVA</sequence>
<evidence type="ECO:0000313" key="4">
    <source>
        <dbReference type="Proteomes" id="UP001168620"/>
    </source>
</evidence>
<organism evidence="3 4">
    <name type="scientific">Nocardioides oceani</name>
    <dbReference type="NCBI Taxonomy" id="3058369"/>
    <lineage>
        <taxon>Bacteria</taxon>
        <taxon>Bacillati</taxon>
        <taxon>Actinomycetota</taxon>
        <taxon>Actinomycetes</taxon>
        <taxon>Propionibacteriales</taxon>
        <taxon>Nocardioidaceae</taxon>
        <taxon>Nocardioides</taxon>
    </lineage>
</organism>
<dbReference type="EMBL" id="JAUHJQ010000001">
    <property type="protein sequence ID" value="MDN4171435.1"/>
    <property type="molecule type" value="Genomic_DNA"/>
</dbReference>
<proteinExistence type="predicted"/>
<feature type="chain" id="PRO_5045329748" description="Secreted protein" evidence="2">
    <location>
        <begin position="23"/>
        <end position="294"/>
    </location>
</feature>
<evidence type="ECO:0000256" key="1">
    <source>
        <dbReference type="SAM" id="MobiDB-lite"/>
    </source>
</evidence>
<evidence type="ECO:0000313" key="3">
    <source>
        <dbReference type="EMBL" id="MDN4171435.1"/>
    </source>
</evidence>